<dbReference type="RefSeq" id="WP_374427851.1">
    <property type="nucleotide sequence ID" value="NZ_JBHRXJ010000011.1"/>
</dbReference>
<keyword evidence="4" id="KW-0597">Phosphoprotein</keyword>
<evidence type="ECO:0000256" key="3">
    <source>
        <dbReference type="ARBA" id="ARBA00023163"/>
    </source>
</evidence>
<organism evidence="7 8">
    <name type="scientific">Paracoccus mangrovi</name>
    <dbReference type="NCBI Taxonomy" id="1715645"/>
    <lineage>
        <taxon>Bacteria</taxon>
        <taxon>Pseudomonadati</taxon>
        <taxon>Pseudomonadota</taxon>
        <taxon>Alphaproteobacteria</taxon>
        <taxon>Rhodobacterales</taxon>
        <taxon>Paracoccaceae</taxon>
        <taxon>Paracoccus</taxon>
    </lineage>
</organism>
<dbReference type="SMART" id="SM00421">
    <property type="entry name" value="HTH_LUXR"/>
    <property type="match status" value="1"/>
</dbReference>
<dbReference type="InterPro" id="IPR000792">
    <property type="entry name" value="Tscrpt_reg_LuxR_C"/>
</dbReference>
<dbReference type="InterPro" id="IPR001789">
    <property type="entry name" value="Sig_transdc_resp-reg_receiver"/>
</dbReference>
<keyword evidence="1" id="KW-0805">Transcription regulation</keyword>
<evidence type="ECO:0000256" key="2">
    <source>
        <dbReference type="ARBA" id="ARBA00023125"/>
    </source>
</evidence>
<protein>
    <submittedName>
        <fullName evidence="7">Response regulator transcription factor</fullName>
    </submittedName>
</protein>
<feature type="domain" description="HTH luxR-type" evidence="5">
    <location>
        <begin position="142"/>
        <end position="207"/>
    </location>
</feature>
<dbReference type="Pfam" id="PF00196">
    <property type="entry name" value="GerE"/>
    <property type="match status" value="1"/>
</dbReference>
<dbReference type="Pfam" id="PF00072">
    <property type="entry name" value="Response_reg"/>
    <property type="match status" value="1"/>
</dbReference>
<evidence type="ECO:0000259" key="5">
    <source>
        <dbReference type="PROSITE" id="PS50043"/>
    </source>
</evidence>
<dbReference type="SMART" id="SM00448">
    <property type="entry name" value="REC"/>
    <property type="match status" value="1"/>
</dbReference>
<keyword evidence="8" id="KW-1185">Reference proteome</keyword>
<dbReference type="PRINTS" id="PR00038">
    <property type="entry name" value="HTHLUXR"/>
</dbReference>
<dbReference type="PROSITE" id="PS00622">
    <property type="entry name" value="HTH_LUXR_1"/>
    <property type="match status" value="1"/>
</dbReference>
<name>A0ABV7R8D3_9RHOB</name>
<evidence type="ECO:0000256" key="4">
    <source>
        <dbReference type="PROSITE-ProRule" id="PRU00169"/>
    </source>
</evidence>
<dbReference type="EMBL" id="JBHRXJ010000011">
    <property type="protein sequence ID" value="MFC3529427.1"/>
    <property type="molecule type" value="Genomic_DNA"/>
</dbReference>
<keyword evidence="2" id="KW-0238">DNA-binding</keyword>
<evidence type="ECO:0000259" key="6">
    <source>
        <dbReference type="PROSITE" id="PS50110"/>
    </source>
</evidence>
<accession>A0ABV7R8D3</accession>
<feature type="modified residue" description="4-aspartylphosphate" evidence="4">
    <location>
        <position position="61"/>
    </location>
</feature>
<dbReference type="InterPro" id="IPR011006">
    <property type="entry name" value="CheY-like_superfamily"/>
</dbReference>
<keyword evidence="3" id="KW-0804">Transcription</keyword>
<dbReference type="PROSITE" id="PS50110">
    <property type="entry name" value="RESPONSE_REGULATORY"/>
    <property type="match status" value="1"/>
</dbReference>
<dbReference type="SUPFAM" id="SSF52172">
    <property type="entry name" value="CheY-like"/>
    <property type="match status" value="1"/>
</dbReference>
<feature type="domain" description="Response regulatory" evidence="6">
    <location>
        <begin position="12"/>
        <end position="126"/>
    </location>
</feature>
<sequence>MGGIEGNIAGGMIHIVDDEEAIRDALCFLFTSRGVDSRGWPSGAAFLAAQPLADCACIILDVRMPDLSGPETFQRLRALGNTAPVIFLTGHADVPVAVQALKAGAYDFLEKPFNDNQIVDLALSAIQTHHAAEAEAASRRDLAARRATLSAREDEVMALMLTGAMNKQIAAAMAISIRTVEVHRGRVLSKMGVRNAVELAAMLAADEGAPPAAD</sequence>
<dbReference type="PANTHER" id="PTHR44688">
    <property type="entry name" value="DNA-BINDING TRANSCRIPTIONAL ACTIVATOR DEVR_DOSR"/>
    <property type="match status" value="1"/>
</dbReference>
<gene>
    <name evidence="7" type="ORF">ACFOMH_14705</name>
</gene>
<evidence type="ECO:0000313" key="8">
    <source>
        <dbReference type="Proteomes" id="UP001595721"/>
    </source>
</evidence>
<evidence type="ECO:0000313" key="7">
    <source>
        <dbReference type="EMBL" id="MFC3529427.1"/>
    </source>
</evidence>
<dbReference type="Proteomes" id="UP001595721">
    <property type="component" value="Unassembled WGS sequence"/>
</dbReference>
<dbReference type="Gene3D" id="1.10.10.10">
    <property type="entry name" value="Winged helix-like DNA-binding domain superfamily/Winged helix DNA-binding domain"/>
    <property type="match status" value="1"/>
</dbReference>
<dbReference type="PANTHER" id="PTHR44688:SF16">
    <property type="entry name" value="DNA-BINDING TRANSCRIPTIONAL ACTIVATOR DEVR_DOSR"/>
    <property type="match status" value="1"/>
</dbReference>
<reference evidence="8" key="1">
    <citation type="journal article" date="2019" name="Int. J. Syst. Evol. Microbiol.">
        <title>The Global Catalogue of Microorganisms (GCM) 10K type strain sequencing project: providing services to taxonomists for standard genome sequencing and annotation.</title>
        <authorList>
            <consortium name="The Broad Institute Genomics Platform"/>
            <consortium name="The Broad Institute Genome Sequencing Center for Infectious Disease"/>
            <person name="Wu L."/>
            <person name="Ma J."/>
        </authorList>
    </citation>
    <scope>NUCLEOTIDE SEQUENCE [LARGE SCALE GENOMIC DNA]</scope>
    <source>
        <strain evidence="8">KCTC 42899</strain>
    </source>
</reference>
<dbReference type="PROSITE" id="PS50043">
    <property type="entry name" value="HTH_LUXR_2"/>
    <property type="match status" value="1"/>
</dbReference>
<proteinExistence type="predicted"/>
<dbReference type="CDD" id="cd17537">
    <property type="entry name" value="REC_FixJ"/>
    <property type="match status" value="1"/>
</dbReference>
<comment type="caution">
    <text evidence="7">The sequence shown here is derived from an EMBL/GenBank/DDBJ whole genome shotgun (WGS) entry which is preliminary data.</text>
</comment>
<dbReference type="Gene3D" id="3.40.50.2300">
    <property type="match status" value="1"/>
</dbReference>
<dbReference type="CDD" id="cd06170">
    <property type="entry name" value="LuxR_C_like"/>
    <property type="match status" value="1"/>
</dbReference>
<dbReference type="InterPro" id="IPR036388">
    <property type="entry name" value="WH-like_DNA-bd_sf"/>
</dbReference>
<evidence type="ECO:0000256" key="1">
    <source>
        <dbReference type="ARBA" id="ARBA00023015"/>
    </source>
</evidence>